<evidence type="ECO:0000259" key="4">
    <source>
        <dbReference type="Pfam" id="PF12012"/>
    </source>
</evidence>
<keyword evidence="6" id="KW-1185">Reference proteome</keyword>
<keyword evidence="3" id="KW-0832">Ubl conjugation</keyword>
<dbReference type="EMBL" id="SCEB01006484">
    <property type="protein sequence ID" value="RXM92329.1"/>
    <property type="molecule type" value="Genomic_DNA"/>
</dbReference>
<dbReference type="InterPro" id="IPR021893">
    <property type="entry name" value="ZMYM2-like_C"/>
</dbReference>
<evidence type="ECO:0000256" key="1">
    <source>
        <dbReference type="ARBA" id="ARBA00022499"/>
    </source>
</evidence>
<name>A0A444UW03_ACIRT</name>
<feature type="domain" description="ZMYM2-like/QRICH1 C-terminal" evidence="4">
    <location>
        <begin position="31"/>
        <end position="83"/>
    </location>
</feature>
<keyword evidence="2" id="KW-0597">Phosphoprotein</keyword>
<proteinExistence type="predicted"/>
<evidence type="ECO:0000313" key="6">
    <source>
        <dbReference type="Proteomes" id="UP000289886"/>
    </source>
</evidence>
<dbReference type="PANTHER" id="PTHR45736">
    <property type="entry name" value="ZINC FINGER MYM-TYPE PROTEIN"/>
    <property type="match status" value="1"/>
</dbReference>
<keyword evidence="1" id="KW-1017">Isopeptide bond</keyword>
<reference evidence="5 6" key="1">
    <citation type="submission" date="2019-01" db="EMBL/GenBank/DDBJ databases">
        <title>Draft Genome and Complete Hox-Cluster Characterization of the Sterlet Sturgeon (Acipenser ruthenus).</title>
        <authorList>
            <person name="Wei Q."/>
        </authorList>
    </citation>
    <scope>NUCLEOTIDE SEQUENCE [LARGE SCALE GENOMIC DNA]</scope>
    <source>
        <strain evidence="5">WHYD16114868_AA</strain>
        <tissue evidence="5">Blood</tissue>
    </source>
</reference>
<dbReference type="Proteomes" id="UP000289886">
    <property type="component" value="Unassembled WGS sequence"/>
</dbReference>
<sequence length="100" mass="12004">MVLVLNRAIDTDSGTKMGHLYRFWYEPDDWYRPWYQTSPESLKPRMDLFYMKPESSSSPDSPLWYTTTSLDRNTLESLLNRILLIRDIYDERDTSLDEED</sequence>
<dbReference type="InterPro" id="IPR051284">
    <property type="entry name" value="ZnF_MYMT-QRICH1"/>
</dbReference>
<organism evidence="5 6">
    <name type="scientific">Acipenser ruthenus</name>
    <name type="common">Sterlet sturgeon</name>
    <dbReference type="NCBI Taxonomy" id="7906"/>
    <lineage>
        <taxon>Eukaryota</taxon>
        <taxon>Metazoa</taxon>
        <taxon>Chordata</taxon>
        <taxon>Craniata</taxon>
        <taxon>Vertebrata</taxon>
        <taxon>Euteleostomi</taxon>
        <taxon>Actinopterygii</taxon>
        <taxon>Chondrostei</taxon>
        <taxon>Acipenseriformes</taxon>
        <taxon>Acipenseridae</taxon>
        <taxon>Acipenser</taxon>
    </lineage>
</organism>
<evidence type="ECO:0000256" key="3">
    <source>
        <dbReference type="ARBA" id="ARBA00022843"/>
    </source>
</evidence>
<dbReference type="AlphaFoldDB" id="A0A444UW03"/>
<dbReference type="Pfam" id="PF12012">
    <property type="entry name" value="DUF3504"/>
    <property type="match status" value="1"/>
</dbReference>
<evidence type="ECO:0000313" key="5">
    <source>
        <dbReference type="EMBL" id="RXM92329.1"/>
    </source>
</evidence>
<comment type="caution">
    <text evidence="5">The sequence shown here is derived from an EMBL/GenBank/DDBJ whole genome shotgun (WGS) entry which is preliminary data.</text>
</comment>
<dbReference type="PANTHER" id="PTHR45736:SF6">
    <property type="entry name" value="ZINC FINGER MYM-TYPE PROTEIN 2"/>
    <property type="match status" value="1"/>
</dbReference>
<gene>
    <name evidence="5" type="ORF">EOD39_20250</name>
</gene>
<accession>A0A444UW03</accession>
<protein>
    <submittedName>
        <fullName evidence="5">Zinc finger MYM-type protein 2</fullName>
    </submittedName>
</protein>
<evidence type="ECO:0000256" key="2">
    <source>
        <dbReference type="ARBA" id="ARBA00022553"/>
    </source>
</evidence>